<dbReference type="PANTHER" id="PTHR12992">
    <property type="entry name" value="NUDIX HYDROLASE"/>
    <property type="match status" value="1"/>
</dbReference>
<comment type="cofactor">
    <cofactor evidence="1">
        <name>Mn(2+)</name>
        <dbReference type="ChEBI" id="CHEBI:29035"/>
    </cofactor>
</comment>
<feature type="domain" description="Nudix hydrolase" evidence="7">
    <location>
        <begin position="13"/>
        <end position="84"/>
    </location>
</feature>
<gene>
    <name evidence="8" type="ORF">BINO364_LOCUS11101</name>
</gene>
<feature type="non-terminal residue" evidence="8">
    <location>
        <position position="157"/>
    </location>
</feature>
<accession>A0A8J9USD1</accession>
<dbReference type="InterPro" id="IPR015797">
    <property type="entry name" value="NUDIX_hydrolase-like_dom_sf"/>
</dbReference>
<dbReference type="EMBL" id="OV170225">
    <property type="protein sequence ID" value="CAH0725526.1"/>
    <property type="molecule type" value="Genomic_DNA"/>
</dbReference>
<dbReference type="Proteomes" id="UP000838878">
    <property type="component" value="Chromosome 5"/>
</dbReference>
<comment type="cofactor">
    <cofactor evidence="2">
        <name>Mg(2+)</name>
        <dbReference type="ChEBI" id="CHEBI:18420"/>
    </cofactor>
</comment>
<dbReference type="CDD" id="cd03426">
    <property type="entry name" value="NUDIX_CoAse_Nudt7"/>
    <property type="match status" value="1"/>
</dbReference>
<organism evidence="8 9">
    <name type="scientific">Brenthis ino</name>
    <name type="common">lesser marbled fritillary</name>
    <dbReference type="NCBI Taxonomy" id="405034"/>
    <lineage>
        <taxon>Eukaryota</taxon>
        <taxon>Metazoa</taxon>
        <taxon>Ecdysozoa</taxon>
        <taxon>Arthropoda</taxon>
        <taxon>Hexapoda</taxon>
        <taxon>Insecta</taxon>
        <taxon>Pterygota</taxon>
        <taxon>Neoptera</taxon>
        <taxon>Endopterygota</taxon>
        <taxon>Lepidoptera</taxon>
        <taxon>Glossata</taxon>
        <taxon>Ditrysia</taxon>
        <taxon>Papilionoidea</taxon>
        <taxon>Nymphalidae</taxon>
        <taxon>Heliconiinae</taxon>
        <taxon>Argynnini</taxon>
        <taxon>Brenthis</taxon>
    </lineage>
</organism>
<keyword evidence="4" id="KW-0378">Hydrolase</keyword>
<dbReference type="GO" id="GO:0046872">
    <property type="term" value="F:metal ion binding"/>
    <property type="evidence" value="ECO:0007669"/>
    <property type="project" value="UniProtKB-KW"/>
</dbReference>
<dbReference type="PROSITE" id="PS00893">
    <property type="entry name" value="NUDIX_BOX"/>
    <property type="match status" value="1"/>
</dbReference>
<keyword evidence="3" id="KW-0479">Metal-binding</keyword>
<dbReference type="AlphaFoldDB" id="A0A8J9USD1"/>
<evidence type="ECO:0000256" key="5">
    <source>
        <dbReference type="ARBA" id="ARBA00022842"/>
    </source>
</evidence>
<dbReference type="Pfam" id="PF00293">
    <property type="entry name" value="NUDIX"/>
    <property type="match status" value="1"/>
</dbReference>
<keyword evidence="5" id="KW-0460">Magnesium</keyword>
<proteinExistence type="predicted"/>
<keyword evidence="9" id="KW-1185">Reference proteome</keyword>
<evidence type="ECO:0000256" key="1">
    <source>
        <dbReference type="ARBA" id="ARBA00001936"/>
    </source>
</evidence>
<evidence type="ECO:0000256" key="4">
    <source>
        <dbReference type="ARBA" id="ARBA00022801"/>
    </source>
</evidence>
<sequence length="157" mass="17745">MNTTSLTFQATAAVLVPLCQVNNIPSLLYTVRSMQLKSHSGQISFPGGKTDKDETPIDTALRETYEEIGLSREKIEVWGCTQALPAPLESLCDPKNQFYTQYKNGYILPVFVINEFKIWGITAYITHIVLSCLLPQDIYKNNWMQNKIPKKLTNESA</sequence>
<evidence type="ECO:0000259" key="7">
    <source>
        <dbReference type="Pfam" id="PF00293"/>
    </source>
</evidence>
<dbReference type="InterPro" id="IPR045121">
    <property type="entry name" value="CoAse"/>
</dbReference>
<evidence type="ECO:0000256" key="3">
    <source>
        <dbReference type="ARBA" id="ARBA00022723"/>
    </source>
</evidence>
<evidence type="ECO:0000313" key="9">
    <source>
        <dbReference type="Proteomes" id="UP000838878"/>
    </source>
</evidence>
<dbReference type="GO" id="GO:0010945">
    <property type="term" value="F:coenzyme A diphosphatase activity"/>
    <property type="evidence" value="ECO:0007669"/>
    <property type="project" value="InterPro"/>
</dbReference>
<evidence type="ECO:0000313" key="8">
    <source>
        <dbReference type="EMBL" id="CAH0725526.1"/>
    </source>
</evidence>
<dbReference type="InterPro" id="IPR020084">
    <property type="entry name" value="NUDIX_hydrolase_CS"/>
</dbReference>
<evidence type="ECO:0000256" key="6">
    <source>
        <dbReference type="ARBA" id="ARBA00023211"/>
    </source>
</evidence>
<protein>
    <recommendedName>
        <fullName evidence="7">Nudix hydrolase domain-containing protein</fullName>
    </recommendedName>
</protein>
<name>A0A8J9USD1_9NEOP</name>
<dbReference type="InterPro" id="IPR000086">
    <property type="entry name" value="NUDIX_hydrolase_dom"/>
</dbReference>
<dbReference type="OrthoDB" id="206213at2759"/>
<evidence type="ECO:0000256" key="2">
    <source>
        <dbReference type="ARBA" id="ARBA00001946"/>
    </source>
</evidence>
<dbReference type="PANTHER" id="PTHR12992:SF11">
    <property type="entry name" value="MITOCHONDRIAL COENZYME A DIPHOSPHATASE NUDT8"/>
    <property type="match status" value="1"/>
</dbReference>
<reference evidence="8" key="1">
    <citation type="submission" date="2021-12" db="EMBL/GenBank/DDBJ databases">
        <authorList>
            <person name="Martin H S."/>
        </authorList>
    </citation>
    <scope>NUCLEOTIDE SEQUENCE</scope>
</reference>
<dbReference type="SUPFAM" id="SSF55811">
    <property type="entry name" value="Nudix"/>
    <property type="match status" value="1"/>
</dbReference>
<dbReference type="Gene3D" id="3.90.79.10">
    <property type="entry name" value="Nucleoside Triphosphate Pyrophosphohydrolase"/>
    <property type="match status" value="1"/>
</dbReference>
<keyword evidence="6" id="KW-0464">Manganese</keyword>